<dbReference type="Proteomes" id="UP000029981">
    <property type="component" value="Unassembled WGS sequence"/>
</dbReference>
<sequence>MALLGCDSRPGFMSYRICIHFRAWIYSEYLVFKKKSSKVRHSDIGLTEVENLTGKEDDRAALLDGEAIKSIPYGARIPPSSLVLSGTKSYNRDLFASSSSSHHVSAITTFKIHQDKSHIFSETLLFLNRHQTEEWKGWMQVIFLMYHYFNAREIYNVGRVCVAAYVWMTGFGNFSYYYARKDFSLSRFAQMMWRLNFLVFMCCIVLDNSYMLYYICPLHTFFSLVVCGIIGVLHKYNEIKAVIVGKFFVSFLVVVLVWEIPGVFDVLWEPFTFLLGYKDPNRKVENLPPMYEWHFRTALDRYIWILGMIYAYYYSTIEKWIEKLDDAKLKPRIFIKTTIVVTSATAAYLWFEYIFKLDSITYNKYHPYTSWIPITAYICIRNVTQSSRSYTLTLFGWIGKISLDTYISQFHIWLRSNAPDAQPKKLLIIIPNYPLLNFMFTTILFMANYGLNELSSSDFDRVQSFHFNHSSTMYLKEGRSLLMKIQKPLIPFVLNSNPIINPRDPNKQQLLQESDVLKRLKTDRNLSSVLGFFSAIANSNAFQHTASTYRVMIERLGRECEMDMVQYILQQMKMDGINCCEDLFICIINGYKRVGSAEQALKMFYRIGEFGCKPTVRIYNHLLDALLSENKFQMINPLYTNMKKDGLIPNNDRVDAAHKLFVEMSNKGCPPDAVTYTTMVSSLCKAGKIDDARELAGRFKPSVPVYNALMGCVRRKELR</sequence>
<reference evidence="1 2" key="2">
    <citation type="journal article" date="2009" name="PLoS ONE">
        <title>An integrated genetic and cytogenetic map of the cucumber genome.</title>
        <authorList>
            <person name="Ren Y."/>
            <person name="Zhang Z."/>
            <person name="Liu J."/>
            <person name="Staub J.E."/>
            <person name="Han Y."/>
            <person name="Cheng Z."/>
            <person name="Li X."/>
            <person name="Lu J."/>
            <person name="Miao H."/>
            <person name="Kang H."/>
            <person name="Xie B."/>
            <person name="Gu X."/>
            <person name="Wang X."/>
            <person name="Du Y."/>
            <person name="Jin W."/>
            <person name="Huang S."/>
        </authorList>
    </citation>
    <scope>NUCLEOTIDE SEQUENCE [LARGE SCALE GENOMIC DNA]</scope>
    <source>
        <strain evidence="2">cv. 9930</strain>
        <tissue evidence="1">Leaf</tissue>
    </source>
</reference>
<protein>
    <submittedName>
        <fullName evidence="1">Uncharacterized protein</fullName>
    </submittedName>
</protein>
<keyword evidence="2" id="KW-1185">Reference proteome</keyword>
<evidence type="ECO:0000313" key="1">
    <source>
        <dbReference type="EMBL" id="KAE8637116.1"/>
    </source>
</evidence>
<evidence type="ECO:0000313" key="2">
    <source>
        <dbReference type="Proteomes" id="UP000029981"/>
    </source>
</evidence>
<name>A0ACB6HBA5_CUCSA</name>
<reference evidence="1 2" key="4">
    <citation type="journal article" date="2011" name="BMC Genomics">
        <title>RNA-Seq improves annotation of protein-coding genes in the cucumber genome.</title>
        <authorList>
            <person name="Li Z."/>
            <person name="Zhang Z."/>
            <person name="Yan P."/>
            <person name="Huang S."/>
            <person name="Fei Z."/>
            <person name="Lin K."/>
        </authorList>
    </citation>
    <scope>NUCLEOTIDE SEQUENCE [LARGE SCALE GENOMIC DNA]</scope>
    <source>
        <strain evidence="2">cv. 9930</strain>
        <tissue evidence="1">Leaf</tissue>
    </source>
</reference>
<reference evidence="1 2" key="3">
    <citation type="journal article" date="2010" name="BMC Genomics">
        <title>Transcriptome sequencing and comparative analysis of cucumber flowers with different sex types.</title>
        <authorList>
            <person name="Guo S."/>
            <person name="Zheng Y."/>
            <person name="Joung J.G."/>
            <person name="Liu S."/>
            <person name="Zhang Z."/>
            <person name="Crasta O.R."/>
            <person name="Sobral B.W."/>
            <person name="Xu Y."/>
            <person name="Huang S."/>
            <person name="Fei Z."/>
        </authorList>
    </citation>
    <scope>NUCLEOTIDE SEQUENCE [LARGE SCALE GENOMIC DNA]</scope>
    <source>
        <strain evidence="2">cv. 9930</strain>
        <tissue evidence="1">Leaf</tissue>
    </source>
</reference>
<proteinExistence type="predicted"/>
<accession>A0ACB6HBA5</accession>
<reference evidence="1 2" key="5">
    <citation type="journal article" date="2019" name="Gigascience">
        <title>A chromosome-scale genome assembly of cucumber (Cucumis sativus L.).</title>
        <authorList>
            <person name="Li Q."/>
            <person name="Li H."/>
            <person name="Huang W."/>
            <person name="Xu Y."/>
            <person name="Zhou Q."/>
            <person name="Wang S."/>
            <person name="Ruan J."/>
            <person name="Huang S."/>
            <person name="Zhang Z."/>
        </authorList>
    </citation>
    <scope>NUCLEOTIDE SEQUENCE [LARGE SCALE GENOMIC DNA]</scope>
    <source>
        <strain evidence="2">cv. 9930</strain>
        <tissue evidence="1">Leaf</tissue>
    </source>
</reference>
<gene>
    <name evidence="1" type="ORF">Csa_004593</name>
</gene>
<comment type="caution">
    <text evidence="1">The sequence shown here is derived from an EMBL/GenBank/DDBJ whole genome shotgun (WGS) entry which is preliminary data.</text>
</comment>
<organism evidence="1 2">
    <name type="scientific">Cucumis sativus</name>
    <name type="common">Cucumber</name>
    <dbReference type="NCBI Taxonomy" id="3659"/>
    <lineage>
        <taxon>Eukaryota</taxon>
        <taxon>Viridiplantae</taxon>
        <taxon>Streptophyta</taxon>
        <taxon>Embryophyta</taxon>
        <taxon>Tracheophyta</taxon>
        <taxon>Spermatophyta</taxon>
        <taxon>Magnoliopsida</taxon>
        <taxon>eudicotyledons</taxon>
        <taxon>Gunneridae</taxon>
        <taxon>Pentapetalae</taxon>
        <taxon>rosids</taxon>
        <taxon>fabids</taxon>
        <taxon>Cucurbitales</taxon>
        <taxon>Cucurbitaceae</taxon>
        <taxon>Benincaseae</taxon>
        <taxon>Cucumis</taxon>
    </lineage>
</organism>
<dbReference type="EMBL" id="ACHR03000082">
    <property type="protein sequence ID" value="KAE8637116.1"/>
    <property type="molecule type" value="Genomic_DNA"/>
</dbReference>
<reference evidence="1 2" key="1">
    <citation type="journal article" date="2009" name="Nat. Genet.">
        <title>The genome of the cucumber, Cucumis sativus L.</title>
        <authorList>
            <person name="Huang S."/>
            <person name="Li R."/>
            <person name="Zhang Z."/>
            <person name="Li L."/>
            <person name="Gu X."/>
            <person name="Fan W."/>
            <person name="Lucas W.J."/>
            <person name="Wang X."/>
            <person name="Xie B."/>
            <person name="Ni P."/>
            <person name="Ren Y."/>
            <person name="Zhu H."/>
            <person name="Li J."/>
            <person name="Lin K."/>
            <person name="Jin W."/>
            <person name="Fei Z."/>
            <person name="Li G."/>
            <person name="Staub J."/>
            <person name="Kilian A."/>
            <person name="van der Vossen E.A."/>
            <person name="Wu Y."/>
            <person name="Guo J."/>
            <person name="He J."/>
            <person name="Jia Z."/>
            <person name="Ren Y."/>
            <person name="Tian G."/>
            <person name="Lu Y."/>
            <person name="Ruan J."/>
            <person name="Qian W."/>
            <person name="Wang M."/>
            <person name="Huang Q."/>
            <person name="Li B."/>
            <person name="Xuan Z."/>
            <person name="Cao J."/>
            <person name="Asan"/>
            <person name="Wu Z."/>
            <person name="Zhang J."/>
            <person name="Cai Q."/>
            <person name="Bai Y."/>
            <person name="Zhao B."/>
            <person name="Han Y."/>
            <person name="Li Y."/>
            <person name="Li X."/>
            <person name="Wang S."/>
            <person name="Shi Q."/>
            <person name="Liu S."/>
            <person name="Cho W.K."/>
            <person name="Kim J.Y."/>
            <person name="Xu Y."/>
            <person name="Heller-Uszynska K."/>
            <person name="Miao H."/>
            <person name="Cheng Z."/>
            <person name="Zhang S."/>
            <person name="Wu J."/>
            <person name="Yang Y."/>
            <person name="Kang H."/>
            <person name="Li M."/>
            <person name="Liang H."/>
            <person name="Ren X."/>
            <person name="Shi Z."/>
            <person name="Wen M."/>
            <person name="Jian M."/>
            <person name="Yang H."/>
            <person name="Zhang G."/>
            <person name="Yang Z."/>
            <person name="Chen R."/>
            <person name="Liu S."/>
            <person name="Li J."/>
            <person name="Ma L."/>
            <person name="Liu H."/>
            <person name="Zhou Y."/>
            <person name="Zhao J."/>
            <person name="Fang X."/>
            <person name="Li G."/>
            <person name="Fang L."/>
            <person name="Li Y."/>
            <person name="Liu D."/>
            <person name="Zheng H."/>
            <person name="Zhang Y."/>
            <person name="Qin N."/>
            <person name="Li Z."/>
            <person name="Yang G."/>
            <person name="Yang S."/>
            <person name="Bolund L."/>
            <person name="Kristiansen K."/>
            <person name="Zheng H."/>
            <person name="Li S."/>
            <person name="Zhang X."/>
            <person name="Yang H."/>
            <person name="Wang J."/>
            <person name="Sun R."/>
            <person name="Zhang B."/>
            <person name="Jiang S."/>
            <person name="Wang J."/>
            <person name="Du Y."/>
            <person name="Li S."/>
        </authorList>
    </citation>
    <scope>NUCLEOTIDE SEQUENCE [LARGE SCALE GENOMIC DNA]</scope>
    <source>
        <strain evidence="2">cv. 9930</strain>
        <tissue evidence="1">Leaf</tissue>
    </source>
</reference>